<accession>A0AAD6TZA4</accession>
<organism evidence="10 11">
    <name type="scientific">Mycena belliarum</name>
    <dbReference type="NCBI Taxonomy" id="1033014"/>
    <lineage>
        <taxon>Eukaryota</taxon>
        <taxon>Fungi</taxon>
        <taxon>Dikarya</taxon>
        <taxon>Basidiomycota</taxon>
        <taxon>Agaricomycotina</taxon>
        <taxon>Agaricomycetes</taxon>
        <taxon>Agaricomycetidae</taxon>
        <taxon>Agaricales</taxon>
        <taxon>Marasmiineae</taxon>
        <taxon>Mycenaceae</taxon>
        <taxon>Mycena</taxon>
    </lineage>
</organism>
<dbReference type="InterPro" id="IPR001128">
    <property type="entry name" value="Cyt_P450"/>
</dbReference>
<dbReference type="InterPro" id="IPR036396">
    <property type="entry name" value="Cyt_P450_sf"/>
</dbReference>
<dbReference type="PRINTS" id="PR00385">
    <property type="entry name" value="P450"/>
</dbReference>
<keyword evidence="6 8" id="KW-0408">Iron</keyword>
<evidence type="ECO:0000256" key="7">
    <source>
        <dbReference type="ARBA" id="ARBA00023033"/>
    </source>
</evidence>
<evidence type="ECO:0000313" key="11">
    <source>
        <dbReference type="Proteomes" id="UP001222325"/>
    </source>
</evidence>
<dbReference type="EMBL" id="JARJCN010000040">
    <property type="protein sequence ID" value="KAJ7083592.1"/>
    <property type="molecule type" value="Genomic_DNA"/>
</dbReference>
<evidence type="ECO:0000313" key="10">
    <source>
        <dbReference type="EMBL" id="KAJ7083592.1"/>
    </source>
</evidence>
<name>A0AAD6TZA4_9AGAR</name>
<keyword evidence="4 8" id="KW-0479">Metal-binding</keyword>
<dbReference type="Pfam" id="PF00067">
    <property type="entry name" value="p450"/>
    <property type="match status" value="1"/>
</dbReference>
<evidence type="ECO:0000256" key="1">
    <source>
        <dbReference type="ARBA" id="ARBA00001971"/>
    </source>
</evidence>
<dbReference type="PANTHER" id="PTHR24305:SF187">
    <property type="entry name" value="P450, PUTATIVE (EUROFUNG)-RELATED"/>
    <property type="match status" value="1"/>
</dbReference>
<keyword evidence="9" id="KW-1133">Transmembrane helix</keyword>
<dbReference type="PANTHER" id="PTHR24305">
    <property type="entry name" value="CYTOCHROME P450"/>
    <property type="match status" value="1"/>
</dbReference>
<evidence type="ECO:0000256" key="4">
    <source>
        <dbReference type="ARBA" id="ARBA00022723"/>
    </source>
</evidence>
<dbReference type="GO" id="GO:0004497">
    <property type="term" value="F:monooxygenase activity"/>
    <property type="evidence" value="ECO:0007669"/>
    <property type="project" value="UniProtKB-KW"/>
</dbReference>
<dbReference type="GO" id="GO:0016705">
    <property type="term" value="F:oxidoreductase activity, acting on paired donors, with incorporation or reduction of molecular oxygen"/>
    <property type="evidence" value="ECO:0007669"/>
    <property type="project" value="InterPro"/>
</dbReference>
<evidence type="ECO:0000256" key="3">
    <source>
        <dbReference type="ARBA" id="ARBA00010617"/>
    </source>
</evidence>
<dbReference type="Gene3D" id="1.10.630.10">
    <property type="entry name" value="Cytochrome P450"/>
    <property type="match status" value="1"/>
</dbReference>
<feature type="transmembrane region" description="Helical" evidence="9">
    <location>
        <begin position="36"/>
        <end position="63"/>
    </location>
</feature>
<evidence type="ECO:0000256" key="5">
    <source>
        <dbReference type="ARBA" id="ARBA00023002"/>
    </source>
</evidence>
<sequence>MLWSAGETPLLIAVFAGVASWRTLNRFTVRGDYALVLLSASLVGMYLCVPLNLSIVFFTSLVLSTLAYRLSPLHPLASYPGPVTWRFSSMVLAAISSTGYRHLILHELHKKYGDFVRIGPNVLSINSFNAASVIYGPKLLKGDAYTSPGHTGDVALFFKQDPSVHSKRKVLWTNALSNSAIQGYHNAFAKRTDQLVQCIESRLNEEGEVNLSDCINHWTFDVMGDVMFGGAGTDLELMRDGDPGGLVQIGKRSEAGLDSLGHIPWLLDIMWYASESDAVNLRRLREVCGSMMRSRLQHKNVDKQDLTSYFLDHDIRVGDRPTPSDMELEALVAVQGGSDNPGSQLIMAMFLLITNPNVLRTLQTQLDDIFPESTQWHLDPRALAFPYLDAVINETFRLSSPWLLPRVVPKGGIVIDGCVIPEDTIVALASYSQHISEDNFFPDPLSFRPERWLPGGLGPGSVLKKTALTTFTAGPHACPGKNFAMVQMRHLIARLVLNFDLALCPHLSPEEFMKGFKNIRSNIFDEPLMVTVTERRGGKNATW</sequence>
<evidence type="ECO:0000256" key="8">
    <source>
        <dbReference type="PIRSR" id="PIRSR602403-1"/>
    </source>
</evidence>
<dbReference type="InterPro" id="IPR050121">
    <property type="entry name" value="Cytochrome_P450_monoxygenase"/>
</dbReference>
<feature type="transmembrane region" description="Helical" evidence="9">
    <location>
        <begin position="6"/>
        <end position="24"/>
    </location>
</feature>
<keyword evidence="5" id="KW-0560">Oxidoreductase</keyword>
<gene>
    <name evidence="10" type="ORF">B0H15DRAFT_415519</name>
</gene>
<dbReference type="InterPro" id="IPR002403">
    <property type="entry name" value="Cyt_P450_E_grp-IV"/>
</dbReference>
<keyword evidence="11" id="KW-1185">Reference proteome</keyword>
<keyword evidence="9" id="KW-0812">Transmembrane</keyword>
<dbReference type="SUPFAM" id="SSF48264">
    <property type="entry name" value="Cytochrome P450"/>
    <property type="match status" value="1"/>
</dbReference>
<evidence type="ECO:0000256" key="9">
    <source>
        <dbReference type="SAM" id="Phobius"/>
    </source>
</evidence>
<keyword evidence="7" id="KW-0503">Monooxygenase</keyword>
<proteinExistence type="inferred from homology"/>
<feature type="binding site" description="axial binding residue" evidence="8">
    <location>
        <position position="478"/>
    </location>
    <ligand>
        <name>heme</name>
        <dbReference type="ChEBI" id="CHEBI:30413"/>
    </ligand>
    <ligandPart>
        <name>Fe</name>
        <dbReference type="ChEBI" id="CHEBI:18248"/>
    </ligandPart>
</feature>
<evidence type="ECO:0000256" key="2">
    <source>
        <dbReference type="ARBA" id="ARBA00005179"/>
    </source>
</evidence>
<comment type="cofactor">
    <cofactor evidence="1 8">
        <name>heme</name>
        <dbReference type="ChEBI" id="CHEBI:30413"/>
    </cofactor>
</comment>
<dbReference type="Proteomes" id="UP001222325">
    <property type="component" value="Unassembled WGS sequence"/>
</dbReference>
<evidence type="ECO:0000256" key="6">
    <source>
        <dbReference type="ARBA" id="ARBA00023004"/>
    </source>
</evidence>
<protein>
    <submittedName>
        <fullName evidence="10">Cytochrome P450</fullName>
    </submittedName>
</protein>
<dbReference type="GO" id="GO:0020037">
    <property type="term" value="F:heme binding"/>
    <property type="evidence" value="ECO:0007669"/>
    <property type="project" value="InterPro"/>
</dbReference>
<comment type="caution">
    <text evidence="10">The sequence shown here is derived from an EMBL/GenBank/DDBJ whole genome shotgun (WGS) entry which is preliminary data.</text>
</comment>
<dbReference type="PRINTS" id="PR00465">
    <property type="entry name" value="EP450IV"/>
</dbReference>
<keyword evidence="8" id="KW-0349">Heme</keyword>
<comment type="similarity">
    <text evidence="3">Belongs to the cytochrome P450 family.</text>
</comment>
<comment type="pathway">
    <text evidence="2">Secondary metabolite biosynthesis.</text>
</comment>
<dbReference type="AlphaFoldDB" id="A0AAD6TZA4"/>
<dbReference type="GO" id="GO:0005506">
    <property type="term" value="F:iron ion binding"/>
    <property type="evidence" value="ECO:0007669"/>
    <property type="project" value="InterPro"/>
</dbReference>
<keyword evidence="9" id="KW-0472">Membrane</keyword>
<reference evidence="10" key="1">
    <citation type="submission" date="2023-03" db="EMBL/GenBank/DDBJ databases">
        <title>Massive genome expansion in bonnet fungi (Mycena s.s.) driven by repeated elements and novel gene families across ecological guilds.</title>
        <authorList>
            <consortium name="Lawrence Berkeley National Laboratory"/>
            <person name="Harder C.B."/>
            <person name="Miyauchi S."/>
            <person name="Viragh M."/>
            <person name="Kuo A."/>
            <person name="Thoen E."/>
            <person name="Andreopoulos B."/>
            <person name="Lu D."/>
            <person name="Skrede I."/>
            <person name="Drula E."/>
            <person name="Henrissat B."/>
            <person name="Morin E."/>
            <person name="Kohler A."/>
            <person name="Barry K."/>
            <person name="LaButti K."/>
            <person name="Morin E."/>
            <person name="Salamov A."/>
            <person name="Lipzen A."/>
            <person name="Mereny Z."/>
            <person name="Hegedus B."/>
            <person name="Baldrian P."/>
            <person name="Stursova M."/>
            <person name="Weitz H."/>
            <person name="Taylor A."/>
            <person name="Grigoriev I.V."/>
            <person name="Nagy L.G."/>
            <person name="Martin F."/>
            <person name="Kauserud H."/>
        </authorList>
    </citation>
    <scope>NUCLEOTIDE SEQUENCE</scope>
    <source>
        <strain evidence="10">CBHHK173m</strain>
    </source>
</reference>